<sequence>MGDETNLGCWPQGQPTFRVGDELNHKYLRQATWSLGQV</sequence>
<organism evidence="1 2">
    <name type="scientific">Corchorus olitorius</name>
    <dbReference type="NCBI Taxonomy" id="93759"/>
    <lineage>
        <taxon>Eukaryota</taxon>
        <taxon>Viridiplantae</taxon>
        <taxon>Streptophyta</taxon>
        <taxon>Embryophyta</taxon>
        <taxon>Tracheophyta</taxon>
        <taxon>Spermatophyta</taxon>
        <taxon>Magnoliopsida</taxon>
        <taxon>eudicotyledons</taxon>
        <taxon>Gunneridae</taxon>
        <taxon>Pentapetalae</taxon>
        <taxon>rosids</taxon>
        <taxon>malvids</taxon>
        <taxon>Malvales</taxon>
        <taxon>Malvaceae</taxon>
        <taxon>Grewioideae</taxon>
        <taxon>Apeibeae</taxon>
        <taxon>Corchorus</taxon>
    </lineage>
</organism>
<dbReference type="Proteomes" id="UP000187203">
    <property type="component" value="Unassembled WGS sequence"/>
</dbReference>
<reference evidence="2" key="1">
    <citation type="submission" date="2013-09" db="EMBL/GenBank/DDBJ databases">
        <title>Corchorus olitorius genome sequencing.</title>
        <authorList>
            <person name="Alam M."/>
            <person name="Haque M.S."/>
            <person name="Islam M.S."/>
            <person name="Emdad E.M."/>
            <person name="Islam M.M."/>
            <person name="Ahmed B."/>
            <person name="Halim A."/>
            <person name="Hossen Q.M.M."/>
            <person name="Hossain M.Z."/>
            <person name="Ahmed R."/>
            <person name="Khan M.M."/>
            <person name="Islam R."/>
            <person name="Rashid M.M."/>
            <person name="Khan S.A."/>
            <person name="Rahman M.S."/>
            <person name="Alam M."/>
            <person name="Yahiya A.S."/>
            <person name="Khan M.S."/>
            <person name="Azam M.S."/>
            <person name="Haque T."/>
            <person name="Lashkar M.Z.H."/>
            <person name="Akhand A.I."/>
            <person name="Morshed G."/>
            <person name="Roy S."/>
            <person name="Uddin K.S."/>
            <person name="Rabeya T."/>
            <person name="Hossain A.S."/>
            <person name="Chowdhury A."/>
            <person name="Snigdha A.R."/>
            <person name="Mortoza M.S."/>
            <person name="Matin S.A."/>
            <person name="Hoque S.M.E."/>
            <person name="Islam M.K."/>
            <person name="Roy D.K."/>
            <person name="Haider R."/>
            <person name="Moosa M.M."/>
            <person name="Elias S.M."/>
            <person name="Hasan A.M."/>
            <person name="Jahan S."/>
            <person name="Shafiuddin M."/>
            <person name="Mahmood N."/>
            <person name="Shommy N.S."/>
        </authorList>
    </citation>
    <scope>NUCLEOTIDE SEQUENCE [LARGE SCALE GENOMIC DNA]</scope>
    <source>
        <strain evidence="2">cv. O-4</strain>
    </source>
</reference>
<keyword evidence="2" id="KW-1185">Reference proteome</keyword>
<accession>A0A1R3KPJ7</accession>
<evidence type="ECO:0000313" key="2">
    <source>
        <dbReference type="Proteomes" id="UP000187203"/>
    </source>
</evidence>
<dbReference type="AlphaFoldDB" id="A0A1R3KPJ7"/>
<gene>
    <name evidence="1" type="ORF">COLO4_05903</name>
</gene>
<dbReference type="EMBL" id="AWUE01012505">
    <property type="protein sequence ID" value="OMP09007.1"/>
    <property type="molecule type" value="Genomic_DNA"/>
</dbReference>
<protein>
    <submittedName>
        <fullName evidence="1">Uncharacterized protein</fullName>
    </submittedName>
</protein>
<comment type="caution">
    <text evidence="1">The sequence shown here is derived from an EMBL/GenBank/DDBJ whole genome shotgun (WGS) entry which is preliminary data.</text>
</comment>
<proteinExistence type="predicted"/>
<name>A0A1R3KPJ7_9ROSI</name>
<evidence type="ECO:0000313" key="1">
    <source>
        <dbReference type="EMBL" id="OMP09007.1"/>
    </source>
</evidence>